<accession>A0A2X0L7K2</accession>
<feature type="region of interest" description="Disordered" evidence="1">
    <location>
        <begin position="130"/>
        <end position="166"/>
    </location>
</feature>
<proteinExistence type="predicted"/>
<reference evidence="3" key="1">
    <citation type="submission" date="2016-10" db="EMBL/GenBank/DDBJ databases">
        <authorList>
            <person name="Jeantristanb JTB J.-T."/>
            <person name="Ricardo R."/>
        </authorList>
    </citation>
    <scope>NUCLEOTIDE SEQUENCE [LARGE SCALE GENOMIC DNA]</scope>
</reference>
<gene>
    <name evidence="2" type="ORF">BZ3500_MVSOF-1268-A1-R1_CHR11-1G03118</name>
</gene>
<evidence type="ECO:0000313" key="2">
    <source>
        <dbReference type="EMBL" id="SDA03678.1"/>
    </source>
</evidence>
<dbReference type="AlphaFoldDB" id="A0A2X0L7K2"/>
<feature type="compositionally biased region" description="Basic and acidic residues" evidence="1">
    <location>
        <begin position="147"/>
        <end position="156"/>
    </location>
</feature>
<dbReference type="Proteomes" id="UP000249723">
    <property type="component" value="Unassembled WGS sequence"/>
</dbReference>
<keyword evidence="3" id="KW-1185">Reference proteome</keyword>
<evidence type="ECO:0000256" key="1">
    <source>
        <dbReference type="SAM" id="MobiDB-lite"/>
    </source>
</evidence>
<dbReference type="EMBL" id="FMWP01000138">
    <property type="protein sequence ID" value="SDA03678.1"/>
    <property type="molecule type" value="Genomic_DNA"/>
</dbReference>
<protein>
    <submittedName>
        <fullName evidence="2">BZ3500_MvSof-1268-A1-R1_Chr11-1g03118 protein</fullName>
    </submittedName>
</protein>
<organism evidence="2 3">
    <name type="scientific">Microbotryum saponariae</name>
    <dbReference type="NCBI Taxonomy" id="289078"/>
    <lineage>
        <taxon>Eukaryota</taxon>
        <taxon>Fungi</taxon>
        <taxon>Dikarya</taxon>
        <taxon>Basidiomycota</taxon>
        <taxon>Pucciniomycotina</taxon>
        <taxon>Microbotryomycetes</taxon>
        <taxon>Microbotryales</taxon>
        <taxon>Microbotryaceae</taxon>
        <taxon>Microbotryum</taxon>
    </lineage>
</organism>
<evidence type="ECO:0000313" key="3">
    <source>
        <dbReference type="Proteomes" id="UP000249723"/>
    </source>
</evidence>
<sequence length="166" mass="18967">MHHRKITALPVVSNRCICHSTHIAAPRTPLSTGDDLLRHPHIVHSFTLVDNIDRSHECNHSLSHVFLRIEKSHRRGKLSESVGTCVARLGEHLLDARSKLCTRHRPSVRSTVRPTELTNLFCPVSSCLRPSHHQHVRSNNPFAPRNGRLDRLDRRPSTRSTWTYGH</sequence>
<name>A0A2X0L7K2_9BASI</name>